<keyword evidence="1" id="KW-0175">Coiled coil</keyword>
<feature type="coiled-coil region" evidence="1">
    <location>
        <begin position="12"/>
        <end position="43"/>
    </location>
</feature>
<reference evidence="2 3" key="1">
    <citation type="submission" date="2016-10" db="EMBL/GenBank/DDBJ databases">
        <authorList>
            <person name="de Groot N.N."/>
        </authorList>
    </citation>
    <scope>NUCLEOTIDE SEQUENCE [LARGE SCALE GENOMIC DNA]</scope>
    <source>
        <strain evidence="2 3">DSM 27630</strain>
    </source>
</reference>
<dbReference type="SUPFAM" id="SSF160527">
    <property type="entry name" value="V-type ATPase subunit E-like"/>
    <property type="match status" value="1"/>
</dbReference>
<organism evidence="2 3">
    <name type="scientific">Pisciglobus halotolerans</name>
    <dbReference type="NCBI Taxonomy" id="745365"/>
    <lineage>
        <taxon>Bacteria</taxon>
        <taxon>Bacillati</taxon>
        <taxon>Bacillota</taxon>
        <taxon>Bacilli</taxon>
        <taxon>Lactobacillales</taxon>
        <taxon>Carnobacteriaceae</taxon>
    </lineage>
</organism>
<evidence type="ECO:0000313" key="2">
    <source>
        <dbReference type="EMBL" id="SFH61172.1"/>
    </source>
</evidence>
<dbReference type="RefSeq" id="WP_047391272.1">
    <property type="nucleotide sequence ID" value="NZ_FOQE01000006.1"/>
</dbReference>
<keyword evidence="3" id="KW-1185">Reference proteome</keyword>
<dbReference type="Proteomes" id="UP000198668">
    <property type="component" value="Unassembled WGS sequence"/>
</dbReference>
<accession>A0A1I3BFY0</accession>
<dbReference type="EMBL" id="FOQE01000006">
    <property type="protein sequence ID" value="SFH61172.1"/>
    <property type="molecule type" value="Genomic_DNA"/>
</dbReference>
<proteinExistence type="predicted"/>
<gene>
    <name evidence="2" type="ORF">SAMN04489868_10659</name>
</gene>
<dbReference type="AlphaFoldDB" id="A0A1I3BFY0"/>
<dbReference type="OrthoDB" id="2166166at2"/>
<protein>
    <submittedName>
        <fullName evidence="2">V/A-type H+-transporting ATPase subunit E</fullName>
    </submittedName>
</protein>
<sequence>MAELKLLTDRLIENKRLEMQKKIQEAQAQAAEKVAETEKALEEDKLHKSAQIDQQLQTQYEQDKNALAVKKRNQLLAEKQKALTLVFDQAKAQMENWDDTQFKAFLLGVLQQFEADEGITLVLGEKSTDKLTADWLKEETADLYPIDLSKEVISKKAGFLIRHKGIDYNYFFEDMIEDSKEELVADVSQRLFQ</sequence>
<evidence type="ECO:0000313" key="3">
    <source>
        <dbReference type="Proteomes" id="UP000198668"/>
    </source>
</evidence>
<evidence type="ECO:0000256" key="1">
    <source>
        <dbReference type="SAM" id="Coils"/>
    </source>
</evidence>
<name>A0A1I3BFY0_9LACT</name>